<keyword evidence="7" id="KW-0482">Metalloprotease</keyword>
<evidence type="ECO:0000256" key="6">
    <source>
        <dbReference type="ARBA" id="ARBA00022833"/>
    </source>
</evidence>
<feature type="domain" description="Peptidase M13 C-terminal" evidence="9">
    <location>
        <begin position="483"/>
        <end position="684"/>
    </location>
</feature>
<dbReference type="Pfam" id="PF05649">
    <property type="entry name" value="Peptidase_M13_N"/>
    <property type="match status" value="1"/>
</dbReference>
<evidence type="ECO:0000313" key="11">
    <source>
        <dbReference type="EMBL" id="MFC6441646.1"/>
    </source>
</evidence>
<gene>
    <name evidence="11" type="ORF">ACFP85_15945</name>
</gene>
<sequence length="687" mass="77343">MRYSLIALACACALSACSQAPEQRTNSSETIVQQPVEQLESGVYLQNFDSSVKPGDDFFQYVNGSWLEKTDIPADKASYGAFHILHEKSQEDVMAIINEASAGNFAAGSDEQKVGDLYSSYMDMDTRNALGVTPLQPELAKIAALQNKTDLAAYFAYANRYGYGAPFAINQYVDFKNPQTYMIYAWQGGIGLPEREYYFKDDEATRNIRAKYQAHIATVLTLAGIDGAEAKAQSIMALETRIAGEHMKKEQTRDMVALYNKYPLDQLSDLMPDFAWDVFMRDMQLTSLDGLVVTQVDYMKALNQIIQDTDMDTWKAFLQWHLVNANAARLNDALDQANFEFYSKVMQGVEEQLPQWRRGVNLLNGHVGEVIGKVYVKKHFPPEAKARMEKMVQNLLLAYEQSIKQLDWMTEETRVQALDKLSKFTPKIGYPDKWQDYTALTISKDDLFGNLRRSAEVKYAQMLEKQQGPVRKYEWNMTPQTVNAYYSPPSNEIVFPAAILQPPFFNMEAEDAVNYGGIGAVIGHEIGHGFDDSGSTFDGDGVLRNWWTDNDRDEFKRRTSELVAQYSGFQALPDLNVNGEFTLGENIGDLGGISIALKAYHLSLNGQEAPVMDGFTGDQRVFIGFGQVWAAKQREEALRTQVSTDPHSPAKFRANGSVRNVPEFYTAFDVKPGDALYLAPEQRVKIW</sequence>
<dbReference type="InterPro" id="IPR000718">
    <property type="entry name" value="Peptidase_M13"/>
</dbReference>
<comment type="similarity">
    <text evidence="2">Belongs to the peptidase M13 family.</text>
</comment>
<dbReference type="Proteomes" id="UP001596364">
    <property type="component" value="Unassembled WGS sequence"/>
</dbReference>
<comment type="caution">
    <text evidence="11">The sequence shown here is derived from an EMBL/GenBank/DDBJ whole genome shotgun (WGS) entry which is preliminary data.</text>
</comment>
<evidence type="ECO:0000256" key="7">
    <source>
        <dbReference type="ARBA" id="ARBA00023049"/>
    </source>
</evidence>
<comment type="cofactor">
    <cofactor evidence="1">
        <name>Zn(2+)</name>
        <dbReference type="ChEBI" id="CHEBI:29105"/>
    </cofactor>
</comment>
<evidence type="ECO:0000256" key="4">
    <source>
        <dbReference type="ARBA" id="ARBA00022723"/>
    </source>
</evidence>
<dbReference type="Pfam" id="PF01431">
    <property type="entry name" value="Peptidase_M13"/>
    <property type="match status" value="1"/>
</dbReference>
<protein>
    <submittedName>
        <fullName evidence="11">M13 family metallopeptidase</fullName>
    </submittedName>
</protein>
<evidence type="ECO:0000256" key="2">
    <source>
        <dbReference type="ARBA" id="ARBA00007357"/>
    </source>
</evidence>
<evidence type="ECO:0000256" key="1">
    <source>
        <dbReference type="ARBA" id="ARBA00001947"/>
    </source>
</evidence>
<evidence type="ECO:0000256" key="5">
    <source>
        <dbReference type="ARBA" id="ARBA00022801"/>
    </source>
</evidence>
<dbReference type="InterPro" id="IPR008753">
    <property type="entry name" value="Peptidase_M13_N"/>
</dbReference>
<feature type="chain" id="PRO_5045810871" evidence="8">
    <location>
        <begin position="21"/>
        <end position="687"/>
    </location>
</feature>
<evidence type="ECO:0000259" key="9">
    <source>
        <dbReference type="Pfam" id="PF01431"/>
    </source>
</evidence>
<dbReference type="PANTHER" id="PTHR11733:SF167">
    <property type="entry name" value="FI17812P1-RELATED"/>
    <property type="match status" value="1"/>
</dbReference>
<dbReference type="RefSeq" id="WP_131257597.1">
    <property type="nucleotide sequence ID" value="NZ_JBHSUS010000001.1"/>
</dbReference>
<dbReference type="PANTHER" id="PTHR11733">
    <property type="entry name" value="ZINC METALLOPROTEASE FAMILY M13 NEPRILYSIN-RELATED"/>
    <property type="match status" value="1"/>
</dbReference>
<dbReference type="PROSITE" id="PS51257">
    <property type="entry name" value="PROKAR_LIPOPROTEIN"/>
    <property type="match status" value="1"/>
</dbReference>
<feature type="domain" description="Peptidase M13 N-terminal" evidence="10">
    <location>
        <begin position="54"/>
        <end position="431"/>
    </location>
</feature>
<dbReference type="Gene3D" id="3.40.390.10">
    <property type="entry name" value="Collagenase (Catalytic Domain)"/>
    <property type="match status" value="1"/>
</dbReference>
<keyword evidence="12" id="KW-1185">Reference proteome</keyword>
<keyword evidence="8" id="KW-0732">Signal</keyword>
<name>A0ABW1XN88_9ALTE</name>
<proteinExistence type="inferred from homology"/>
<keyword evidence="6" id="KW-0862">Zinc</keyword>
<evidence type="ECO:0000256" key="8">
    <source>
        <dbReference type="SAM" id="SignalP"/>
    </source>
</evidence>
<dbReference type="CDD" id="cd08662">
    <property type="entry name" value="M13"/>
    <property type="match status" value="1"/>
</dbReference>
<dbReference type="Gene3D" id="1.10.1380.10">
    <property type="entry name" value="Neutral endopeptidase , domain2"/>
    <property type="match status" value="1"/>
</dbReference>
<dbReference type="InterPro" id="IPR042089">
    <property type="entry name" value="Peptidase_M13_dom_2"/>
</dbReference>
<dbReference type="InterPro" id="IPR024079">
    <property type="entry name" value="MetalloPept_cat_dom_sf"/>
</dbReference>
<keyword evidence="3" id="KW-0645">Protease</keyword>
<organism evidence="11 12">
    <name type="scientific">Pseudobowmanella zhangzhouensis</name>
    <dbReference type="NCBI Taxonomy" id="1537679"/>
    <lineage>
        <taxon>Bacteria</taxon>
        <taxon>Pseudomonadati</taxon>
        <taxon>Pseudomonadota</taxon>
        <taxon>Gammaproteobacteria</taxon>
        <taxon>Alteromonadales</taxon>
        <taxon>Alteromonadaceae</taxon>
    </lineage>
</organism>
<feature type="signal peptide" evidence="8">
    <location>
        <begin position="1"/>
        <end position="20"/>
    </location>
</feature>
<dbReference type="SUPFAM" id="SSF55486">
    <property type="entry name" value="Metalloproteases ('zincins'), catalytic domain"/>
    <property type="match status" value="1"/>
</dbReference>
<keyword evidence="5" id="KW-0378">Hydrolase</keyword>
<keyword evidence="4" id="KW-0479">Metal-binding</keyword>
<dbReference type="PROSITE" id="PS51885">
    <property type="entry name" value="NEPRILYSIN"/>
    <property type="match status" value="1"/>
</dbReference>
<evidence type="ECO:0000259" key="10">
    <source>
        <dbReference type="Pfam" id="PF05649"/>
    </source>
</evidence>
<evidence type="ECO:0000256" key="3">
    <source>
        <dbReference type="ARBA" id="ARBA00022670"/>
    </source>
</evidence>
<dbReference type="EMBL" id="JBHSUS010000001">
    <property type="protein sequence ID" value="MFC6441646.1"/>
    <property type="molecule type" value="Genomic_DNA"/>
</dbReference>
<dbReference type="InterPro" id="IPR018497">
    <property type="entry name" value="Peptidase_M13_C"/>
</dbReference>
<evidence type="ECO:0000313" key="12">
    <source>
        <dbReference type="Proteomes" id="UP001596364"/>
    </source>
</evidence>
<reference evidence="12" key="1">
    <citation type="journal article" date="2019" name="Int. J. Syst. Evol. Microbiol.">
        <title>The Global Catalogue of Microorganisms (GCM) 10K type strain sequencing project: providing services to taxonomists for standard genome sequencing and annotation.</title>
        <authorList>
            <consortium name="The Broad Institute Genomics Platform"/>
            <consortium name="The Broad Institute Genome Sequencing Center for Infectious Disease"/>
            <person name="Wu L."/>
            <person name="Ma J."/>
        </authorList>
    </citation>
    <scope>NUCLEOTIDE SEQUENCE [LARGE SCALE GENOMIC DNA]</scope>
    <source>
        <strain evidence="12">CGMCC 1.16031</strain>
    </source>
</reference>
<accession>A0ABW1XN88</accession>
<dbReference type="PRINTS" id="PR00786">
    <property type="entry name" value="NEPRILYSIN"/>
</dbReference>